<dbReference type="SUPFAM" id="SSF56281">
    <property type="entry name" value="Metallo-hydrolase/oxidoreductase"/>
    <property type="match status" value="1"/>
</dbReference>
<dbReference type="PRINTS" id="PR00388">
    <property type="entry name" value="PDIESTERASE2"/>
</dbReference>
<dbReference type="InterPro" id="IPR000396">
    <property type="entry name" value="Pdiesterase2"/>
</dbReference>
<accession>A0A3B0YI72</accession>
<gene>
    <name evidence="2" type="ORF">MNBD_GAMMA15-2516</name>
</gene>
<evidence type="ECO:0000259" key="1">
    <source>
        <dbReference type="SMART" id="SM00849"/>
    </source>
</evidence>
<dbReference type="InterPro" id="IPR001279">
    <property type="entry name" value="Metallo-B-lactamas"/>
</dbReference>
<reference evidence="2" key="1">
    <citation type="submission" date="2018-06" db="EMBL/GenBank/DDBJ databases">
        <authorList>
            <person name="Zhirakovskaya E."/>
        </authorList>
    </citation>
    <scope>NUCLEOTIDE SEQUENCE</scope>
</reference>
<name>A0A3B0YI72_9ZZZZ</name>
<feature type="domain" description="Metallo-beta-lactamase" evidence="1">
    <location>
        <begin position="16"/>
        <end position="203"/>
    </location>
</feature>
<dbReference type="InterPro" id="IPR036866">
    <property type="entry name" value="RibonucZ/Hydroxyglut_hydro"/>
</dbReference>
<dbReference type="GO" id="GO:0006198">
    <property type="term" value="P:cAMP catabolic process"/>
    <property type="evidence" value="ECO:0007669"/>
    <property type="project" value="InterPro"/>
</dbReference>
<proteinExistence type="predicted"/>
<dbReference type="Gene3D" id="3.60.15.10">
    <property type="entry name" value="Ribonuclease Z/Hydroxyacylglutathione hydrolase-like"/>
    <property type="match status" value="1"/>
</dbReference>
<dbReference type="PANTHER" id="PTHR42663:SF6">
    <property type="entry name" value="HYDROLASE C777.06C-RELATED"/>
    <property type="match status" value="1"/>
</dbReference>
<sequence>MKLRILGCSGGIGTEMCTTSLMVDDDILIDGGTGLTELDLDEMKGIRHIFVTHSHLDHIAGIPMLLDSIFDHIHEPIVLHARKETLRALKDHIFNWQIWPDFTCLPSEEAPVLRFQEMQPGTSVRVGNRSIEMIAVNHAVPAAGYRVQNGVGSFAFSGDTTSNEGFWEALNRHDTLDLLIVESAFPDQERELSRKARHYCPGLLAADLKKLRHLPRLYLTHLKPGSEDLILDQCREQINVLDVQRLCGGDRFTL</sequence>
<dbReference type="GO" id="GO:0004115">
    <property type="term" value="F:3',5'-cyclic-AMP phosphodiesterase activity"/>
    <property type="evidence" value="ECO:0007669"/>
    <property type="project" value="InterPro"/>
</dbReference>
<evidence type="ECO:0000313" key="2">
    <source>
        <dbReference type="EMBL" id="VAW75833.1"/>
    </source>
</evidence>
<dbReference type="PANTHER" id="PTHR42663">
    <property type="entry name" value="HYDROLASE C777.06C-RELATED-RELATED"/>
    <property type="match status" value="1"/>
</dbReference>
<organism evidence="2">
    <name type="scientific">hydrothermal vent metagenome</name>
    <dbReference type="NCBI Taxonomy" id="652676"/>
    <lineage>
        <taxon>unclassified sequences</taxon>
        <taxon>metagenomes</taxon>
        <taxon>ecological metagenomes</taxon>
    </lineage>
</organism>
<dbReference type="AlphaFoldDB" id="A0A3B0YI72"/>
<dbReference type="EMBL" id="UOFN01000051">
    <property type="protein sequence ID" value="VAW75833.1"/>
    <property type="molecule type" value="Genomic_DNA"/>
</dbReference>
<protein>
    <submittedName>
        <fullName evidence="2">cAMP phosphodiesterases class-II:Metallo-beta-lactamase superfamily</fullName>
    </submittedName>
</protein>
<dbReference type="Pfam" id="PF12706">
    <property type="entry name" value="Lactamase_B_2"/>
    <property type="match status" value="1"/>
</dbReference>
<dbReference type="SMART" id="SM00849">
    <property type="entry name" value="Lactamase_B"/>
    <property type="match status" value="1"/>
</dbReference>
<dbReference type="CDD" id="cd07735">
    <property type="entry name" value="class_II_PDE_MBL-fold"/>
    <property type="match status" value="1"/>
</dbReference>